<dbReference type="InterPro" id="IPR024897">
    <property type="entry name" value="LipL"/>
</dbReference>
<evidence type="ECO:0000259" key="4">
    <source>
        <dbReference type="PROSITE" id="PS51733"/>
    </source>
</evidence>
<evidence type="ECO:0000256" key="2">
    <source>
        <dbReference type="ARBA" id="ARBA00023315"/>
    </source>
</evidence>
<dbReference type="InterPro" id="IPR004143">
    <property type="entry name" value="BPL_LPL_catalytic"/>
</dbReference>
<dbReference type="InterPro" id="IPR045864">
    <property type="entry name" value="aa-tRNA-synth_II/BPL/LPL"/>
</dbReference>
<comment type="caution">
    <text evidence="5">The sequence shown here is derived from an EMBL/GenBank/DDBJ whole genome shotgun (WGS) entry which is preliminary data.</text>
</comment>
<dbReference type="InterPro" id="IPR050664">
    <property type="entry name" value="Octanoyltrans_LipM/LipL"/>
</dbReference>
<evidence type="ECO:0000256" key="1">
    <source>
        <dbReference type="ARBA" id="ARBA00022679"/>
    </source>
</evidence>
<sequence>MSETDSLLMQQEWRVIDQSSVGPQFPALESFAMDDTFCASVGSGKSAAVARAWVHHQTIVMGIQDTKLPFLKKGLEHLEEQDYQAIVRNSGGLAVVLDEGVLNFSLIFPENDQKIEINRGYDAMWELVQLMFSDFQVNMEAREIVGSYCPGSYDLSIKGQKFAGISQRRIRNGVAVQIYLCVNGSGAERASLVKGFYDAAKGNSETKFAYPDIDPSVMASLSELLGVQLSVQDVMLRFLHVLKAHSGRIFSDTLSVEEWPLYEAYLKRVVERNDKVFDSLNV</sequence>
<gene>
    <name evidence="3" type="primary">lipL</name>
    <name evidence="5" type="ORF">QUF89_03460</name>
</gene>
<comment type="catalytic activity">
    <reaction evidence="3">
        <text>N(6)-octanoyl-L-lysyl-[glycine-cleavage complex H protein] + L-lysyl-[lipoyl-carrier protein] = N(6)-octanoyl-L-lysyl-[lipoyl-carrier protein] + L-lysyl-[glycine-cleavage complex H protein]</text>
        <dbReference type="Rhea" id="RHEA:20213"/>
        <dbReference type="Rhea" id="RHEA-COMP:10500"/>
        <dbReference type="Rhea" id="RHEA-COMP:10501"/>
        <dbReference type="Rhea" id="RHEA-COMP:10503"/>
        <dbReference type="Rhea" id="RHEA-COMP:10504"/>
        <dbReference type="ChEBI" id="CHEBI:29969"/>
        <dbReference type="ChEBI" id="CHEBI:78809"/>
        <dbReference type="EC" id="2.3.1.204"/>
    </reaction>
</comment>
<evidence type="ECO:0000313" key="5">
    <source>
        <dbReference type="EMBL" id="MDM5451287.1"/>
    </source>
</evidence>
<dbReference type="Pfam" id="PF21948">
    <property type="entry name" value="LplA-B_cat"/>
    <property type="match status" value="1"/>
</dbReference>
<dbReference type="SUPFAM" id="SSF55681">
    <property type="entry name" value="Class II aaRS and biotin synthetases"/>
    <property type="match status" value="1"/>
</dbReference>
<evidence type="ECO:0000313" key="6">
    <source>
        <dbReference type="Proteomes" id="UP001234602"/>
    </source>
</evidence>
<reference evidence="5" key="1">
    <citation type="submission" date="2023-06" db="EMBL/GenBank/DDBJ databases">
        <title>Comparative genomics of Bacillaceae isolates and their secondary metabolite potential.</title>
        <authorList>
            <person name="Song L."/>
            <person name="Nielsen L.J."/>
            <person name="Mohite O."/>
            <person name="Xu X."/>
            <person name="Weber T."/>
            <person name="Kovacs A.T."/>
        </authorList>
    </citation>
    <scope>NUCLEOTIDE SEQUENCE</scope>
    <source>
        <strain evidence="5">D8_B_37</strain>
    </source>
</reference>
<dbReference type="PANTHER" id="PTHR43679:SF2">
    <property type="entry name" value="OCTANOYL-[GCVH]:PROTEIN N-OCTANOYLTRANSFERASE"/>
    <property type="match status" value="1"/>
</dbReference>
<dbReference type="HAMAP" id="MF_02119">
    <property type="entry name" value="LipL"/>
    <property type="match status" value="1"/>
</dbReference>
<keyword evidence="1 3" id="KW-0808">Transferase</keyword>
<proteinExistence type="inferred from homology"/>
<dbReference type="GO" id="GO:0016874">
    <property type="term" value="F:ligase activity"/>
    <property type="evidence" value="ECO:0007669"/>
    <property type="project" value="UniProtKB-KW"/>
</dbReference>
<dbReference type="EMBL" id="JAUCEY010000008">
    <property type="protein sequence ID" value="MDM5451287.1"/>
    <property type="molecule type" value="Genomic_DNA"/>
</dbReference>
<accession>A0AAW7ILZ0</accession>
<comment type="miscellaneous">
    <text evidence="3">The reaction proceeds via a thioester-linked acyl-enzyme intermediate.</text>
</comment>
<keyword evidence="5" id="KW-0436">Ligase</keyword>
<dbReference type="Proteomes" id="UP001234602">
    <property type="component" value="Unassembled WGS sequence"/>
</dbReference>
<dbReference type="AlphaFoldDB" id="A0AAW7ILZ0"/>
<dbReference type="Gene3D" id="3.30.930.10">
    <property type="entry name" value="Bira Bifunctional Protein, Domain 2"/>
    <property type="match status" value="1"/>
</dbReference>
<protein>
    <recommendedName>
        <fullName evidence="3">Octanoyl-[GcvH]:protein N-octanoyltransferase</fullName>
        <ecNumber evidence="3">2.3.1.204</ecNumber>
    </recommendedName>
    <alternativeName>
        <fullName evidence="3">Octanoyl-[GcvH]:E2 amidotransferase</fullName>
    </alternativeName>
</protein>
<dbReference type="PROSITE" id="PS51733">
    <property type="entry name" value="BPL_LPL_CATALYTIC"/>
    <property type="match status" value="1"/>
</dbReference>
<dbReference type="GO" id="GO:0009107">
    <property type="term" value="P:lipoate biosynthetic process"/>
    <property type="evidence" value="ECO:0007669"/>
    <property type="project" value="UniProtKB-UniRule"/>
</dbReference>
<dbReference type="RefSeq" id="WP_061465780.1">
    <property type="nucleotide sequence ID" value="NZ_CP011008.1"/>
</dbReference>
<dbReference type="EC" id="2.3.1.204" evidence="3"/>
<dbReference type="GO" id="GO:0033819">
    <property type="term" value="F:lipoyl(octanoyl) transferase activity"/>
    <property type="evidence" value="ECO:0007669"/>
    <property type="project" value="InterPro"/>
</dbReference>
<dbReference type="PANTHER" id="PTHR43679">
    <property type="entry name" value="OCTANOYLTRANSFERASE LIPM-RELATED"/>
    <property type="match status" value="1"/>
</dbReference>
<comment type="similarity">
    <text evidence="3">Belongs to the octanoyltransferase LipL family.</text>
</comment>
<dbReference type="CDD" id="cd16443">
    <property type="entry name" value="LplA"/>
    <property type="match status" value="1"/>
</dbReference>
<feature type="active site" description="Acyl-thioester intermediate" evidence="3">
    <location>
        <position position="149"/>
    </location>
</feature>
<feature type="domain" description="BPL/LPL catalytic" evidence="4">
    <location>
        <begin position="44"/>
        <end position="229"/>
    </location>
</feature>
<evidence type="ECO:0000256" key="3">
    <source>
        <dbReference type="HAMAP-Rule" id="MF_02119"/>
    </source>
</evidence>
<feature type="site" description="Lowers pKa of active site Cys" evidence="3">
    <location>
        <position position="161"/>
    </location>
</feature>
<name>A0AAW7ILZ0_9BACI</name>
<dbReference type="GO" id="GO:0009249">
    <property type="term" value="P:protein lipoylation"/>
    <property type="evidence" value="ECO:0007669"/>
    <property type="project" value="UniProtKB-UniRule"/>
</dbReference>
<organism evidence="5 6">
    <name type="scientific">Peribacillus simplex</name>
    <dbReference type="NCBI Taxonomy" id="1478"/>
    <lineage>
        <taxon>Bacteria</taxon>
        <taxon>Bacillati</taxon>
        <taxon>Bacillota</taxon>
        <taxon>Bacilli</taxon>
        <taxon>Bacillales</taxon>
        <taxon>Bacillaceae</taxon>
        <taxon>Peribacillus</taxon>
    </lineage>
</organism>
<comment type="pathway">
    <text evidence="3">Protein modification; protein lipoylation via endogenous pathway; protein N(6)-(lipoyl)lysine from octanoyl-[acyl-carrier-protein].</text>
</comment>
<dbReference type="KEGG" id="bsj:UP17_24415"/>
<keyword evidence="2 3" id="KW-0012">Acyltransferase</keyword>
<comment type="function">
    <text evidence="3">Catalyzes the amidotransfer (transamidation) of the octanoyl moiety from octanoyl-GcvH to the lipoyl domain of the E2 subunit of lipoate-dependent enzymes.</text>
</comment>